<dbReference type="OrthoDB" id="3850534at2759"/>
<name>A0A4V5NFG2_9PEZI</name>
<keyword evidence="1" id="KW-0472">Membrane</keyword>
<evidence type="ECO:0000313" key="3">
    <source>
        <dbReference type="Proteomes" id="UP000308768"/>
    </source>
</evidence>
<evidence type="ECO:0000256" key="1">
    <source>
        <dbReference type="SAM" id="Phobius"/>
    </source>
</evidence>
<comment type="caution">
    <text evidence="2">The sequence shown here is derived from an EMBL/GenBank/DDBJ whole genome shotgun (WGS) entry which is preliminary data.</text>
</comment>
<feature type="transmembrane region" description="Helical" evidence="1">
    <location>
        <begin position="157"/>
        <end position="181"/>
    </location>
</feature>
<reference evidence="2 3" key="1">
    <citation type="submission" date="2017-03" db="EMBL/GenBank/DDBJ databases">
        <title>Genomes of endolithic fungi from Antarctica.</title>
        <authorList>
            <person name="Coleine C."/>
            <person name="Masonjones S."/>
            <person name="Stajich J.E."/>
        </authorList>
    </citation>
    <scope>NUCLEOTIDE SEQUENCE [LARGE SCALE GENOMIC DNA]</scope>
    <source>
        <strain evidence="2 3">CCFEE 5187</strain>
    </source>
</reference>
<dbReference type="Proteomes" id="UP000308768">
    <property type="component" value="Unassembled WGS sequence"/>
</dbReference>
<gene>
    <name evidence="2" type="ORF">B0A49_05032</name>
</gene>
<dbReference type="EMBL" id="NAJN01000608">
    <property type="protein sequence ID" value="TKA70899.1"/>
    <property type="molecule type" value="Genomic_DNA"/>
</dbReference>
<evidence type="ECO:0000313" key="2">
    <source>
        <dbReference type="EMBL" id="TKA70899.1"/>
    </source>
</evidence>
<keyword evidence="3" id="KW-1185">Reference proteome</keyword>
<sequence length="185" mass="19854">MTTSTTLTSATAVPSPPWIIQGFHIDTTPGKILVPNDTITVYWGTNNSPGYDSCSVTIRPLANLRDDKAYVASVNPHPQCAAGSTSIIIPAIPVNSSFPFDNSTFIVRINTPYGLYSDSAVFRINQTYTEPWSRTDTLAQRAIDVSQNSATSARSGIIIGVVGLVVAVVVPLVTAFVTCWMTSNR</sequence>
<keyword evidence="1" id="KW-1133">Transmembrane helix</keyword>
<organism evidence="2 3">
    <name type="scientific">Cryomyces minteri</name>
    <dbReference type="NCBI Taxonomy" id="331657"/>
    <lineage>
        <taxon>Eukaryota</taxon>
        <taxon>Fungi</taxon>
        <taxon>Dikarya</taxon>
        <taxon>Ascomycota</taxon>
        <taxon>Pezizomycotina</taxon>
        <taxon>Dothideomycetes</taxon>
        <taxon>Dothideomycetes incertae sedis</taxon>
        <taxon>Cryomyces</taxon>
    </lineage>
</organism>
<accession>A0A4V5NFG2</accession>
<dbReference type="AlphaFoldDB" id="A0A4V5NFG2"/>
<keyword evidence="1" id="KW-0812">Transmembrane</keyword>
<proteinExistence type="predicted"/>
<protein>
    <submittedName>
        <fullName evidence="2">Uncharacterized protein</fullName>
    </submittedName>
</protein>